<accession>A0A369AB23</accession>
<gene>
    <name evidence="1" type="ORF">DES35_101783</name>
</gene>
<name>A0A369AB23_9FLAO</name>
<organism evidence="1 2">
    <name type="scientific">Schleiferia thermophila</name>
    <dbReference type="NCBI Taxonomy" id="884107"/>
    <lineage>
        <taxon>Bacteria</taxon>
        <taxon>Pseudomonadati</taxon>
        <taxon>Bacteroidota</taxon>
        <taxon>Flavobacteriia</taxon>
        <taxon>Flavobacteriales</taxon>
        <taxon>Schleiferiaceae</taxon>
        <taxon>Schleiferia</taxon>
    </lineage>
</organism>
<reference evidence="1 2" key="1">
    <citation type="submission" date="2018-07" db="EMBL/GenBank/DDBJ databases">
        <title>Genomic Encyclopedia of Type Strains, Phase IV (KMG-IV): sequencing the most valuable type-strain genomes for metagenomic binning, comparative biology and taxonomic classification.</title>
        <authorList>
            <person name="Goeker M."/>
        </authorList>
    </citation>
    <scope>NUCLEOTIDE SEQUENCE [LARGE SCALE GENOMIC DNA]</scope>
    <source>
        <strain evidence="1 2">DSM 21410</strain>
    </source>
</reference>
<keyword evidence="2" id="KW-1185">Reference proteome</keyword>
<dbReference type="SUPFAM" id="SSF51206">
    <property type="entry name" value="cAMP-binding domain-like"/>
    <property type="match status" value="1"/>
</dbReference>
<proteinExistence type="predicted"/>
<protein>
    <submittedName>
        <fullName evidence="1">Uncharacterized protein</fullName>
    </submittedName>
</protein>
<dbReference type="AlphaFoldDB" id="A0A369AB23"/>
<dbReference type="Proteomes" id="UP000253517">
    <property type="component" value="Unassembled WGS sequence"/>
</dbReference>
<dbReference type="RefSeq" id="WP_114365825.1">
    <property type="nucleotide sequence ID" value="NZ_BHZF01000001.1"/>
</dbReference>
<dbReference type="InterPro" id="IPR018490">
    <property type="entry name" value="cNMP-bd_dom_sf"/>
</dbReference>
<evidence type="ECO:0000313" key="2">
    <source>
        <dbReference type="Proteomes" id="UP000253517"/>
    </source>
</evidence>
<comment type="caution">
    <text evidence="1">The sequence shown here is derived from an EMBL/GenBank/DDBJ whole genome shotgun (WGS) entry which is preliminary data.</text>
</comment>
<sequence length="73" mass="8371">MPYLRHQDSIVKYQFVVKNGIVRKFLTNAKEDEFSTNFFSAGQSITPALLQSVDFVSFVNLQVISHKAIVLFF</sequence>
<evidence type="ECO:0000313" key="1">
    <source>
        <dbReference type="EMBL" id="RCX05496.1"/>
    </source>
</evidence>
<dbReference type="EMBL" id="QPJS01000001">
    <property type="protein sequence ID" value="RCX05496.1"/>
    <property type="molecule type" value="Genomic_DNA"/>
</dbReference>